<comment type="caution">
    <text evidence="1">The sequence shown here is derived from an EMBL/GenBank/DDBJ whole genome shotgun (WGS) entry which is preliminary data.</text>
</comment>
<dbReference type="Proteomes" id="UP001152320">
    <property type="component" value="Chromosome 1"/>
</dbReference>
<dbReference type="OrthoDB" id="426210at2759"/>
<proteinExistence type="predicted"/>
<dbReference type="EMBL" id="JAIZAY010000001">
    <property type="protein sequence ID" value="KAJ8050588.1"/>
    <property type="molecule type" value="Genomic_DNA"/>
</dbReference>
<protein>
    <recommendedName>
        <fullName evidence="3">Endonuclease/reverse transcript</fullName>
    </recommendedName>
</protein>
<keyword evidence="2" id="KW-1185">Reference proteome</keyword>
<dbReference type="AlphaFoldDB" id="A0A9Q1CTC9"/>
<name>A0A9Q1CTC9_HOLLE</name>
<evidence type="ECO:0000313" key="1">
    <source>
        <dbReference type="EMBL" id="KAJ8050588.1"/>
    </source>
</evidence>
<sequence length="172" mass="19922">MGSQKNTAQYCSSILLEYCSSIWDPYHQEHINKLEAVQRRAARFVCKDQRRKSSVSSMLANLNWPTLEERRISARLSLLYKSLHHLVAIDLNDYILKPDNNGISTRKSSSISFHHPAVKKDCYRFSFIPRTVAEWNCLPSAVRNSPSIETFRNQLRKLNLTSLRRSESINPI</sequence>
<evidence type="ECO:0000313" key="2">
    <source>
        <dbReference type="Proteomes" id="UP001152320"/>
    </source>
</evidence>
<organism evidence="1 2">
    <name type="scientific">Holothuria leucospilota</name>
    <name type="common">Black long sea cucumber</name>
    <name type="synonym">Mertensiothuria leucospilota</name>
    <dbReference type="NCBI Taxonomy" id="206669"/>
    <lineage>
        <taxon>Eukaryota</taxon>
        <taxon>Metazoa</taxon>
        <taxon>Echinodermata</taxon>
        <taxon>Eleutherozoa</taxon>
        <taxon>Echinozoa</taxon>
        <taxon>Holothuroidea</taxon>
        <taxon>Aspidochirotacea</taxon>
        <taxon>Aspidochirotida</taxon>
        <taxon>Holothuriidae</taxon>
        <taxon>Holothuria</taxon>
    </lineage>
</organism>
<accession>A0A9Q1CTC9</accession>
<reference evidence="1" key="1">
    <citation type="submission" date="2021-10" db="EMBL/GenBank/DDBJ databases">
        <title>Tropical sea cucumber genome reveals ecological adaptation and Cuvierian tubules defense mechanism.</title>
        <authorList>
            <person name="Chen T."/>
        </authorList>
    </citation>
    <scope>NUCLEOTIDE SEQUENCE</scope>
    <source>
        <strain evidence="1">Nanhai2018</strain>
        <tissue evidence="1">Muscle</tissue>
    </source>
</reference>
<gene>
    <name evidence="1" type="ORF">HOLleu_03850</name>
</gene>
<evidence type="ECO:0008006" key="3">
    <source>
        <dbReference type="Google" id="ProtNLM"/>
    </source>
</evidence>